<reference evidence="9 10" key="1">
    <citation type="submission" date="2023-07" db="EMBL/GenBank/DDBJ databases">
        <title>Sequencing the genomes of 1000 actinobacteria strains.</title>
        <authorList>
            <person name="Klenk H.-P."/>
        </authorList>
    </citation>
    <scope>NUCLEOTIDE SEQUENCE [LARGE SCALE GENOMIC DNA]</scope>
    <source>
        <strain evidence="9 10">DSM 46740</strain>
    </source>
</reference>
<dbReference type="RefSeq" id="WP_307567810.1">
    <property type="nucleotide sequence ID" value="NZ_JAUSQU010000001.1"/>
</dbReference>
<dbReference type="Gene3D" id="3.40.50.150">
    <property type="entry name" value="Vaccinia Virus protein VP39"/>
    <property type="match status" value="1"/>
</dbReference>
<evidence type="ECO:0000259" key="7">
    <source>
        <dbReference type="Pfam" id="PF07669"/>
    </source>
</evidence>
<dbReference type="InterPro" id="IPR029063">
    <property type="entry name" value="SAM-dependent_MTases_sf"/>
</dbReference>
<dbReference type="PANTHER" id="PTHR33841">
    <property type="entry name" value="DNA METHYLTRANSFERASE YEEA-RELATED"/>
    <property type="match status" value="1"/>
</dbReference>
<dbReference type="InterPro" id="IPR002052">
    <property type="entry name" value="DNA_methylase_N6_adenine_CS"/>
</dbReference>
<evidence type="ECO:0000313" key="9">
    <source>
        <dbReference type="EMBL" id="MDP9849780.1"/>
    </source>
</evidence>
<proteinExistence type="predicted"/>
<keyword evidence="10" id="KW-1185">Reference proteome</keyword>
<evidence type="ECO:0000256" key="5">
    <source>
        <dbReference type="ARBA" id="ARBA00047942"/>
    </source>
</evidence>
<keyword evidence="2" id="KW-0489">Methyltransferase</keyword>
<evidence type="ECO:0000256" key="4">
    <source>
        <dbReference type="ARBA" id="ARBA00022691"/>
    </source>
</evidence>
<dbReference type="InterPro" id="IPR054277">
    <property type="entry name" value="DUF7008"/>
</dbReference>
<dbReference type="InterPro" id="IPR050953">
    <property type="entry name" value="N4_N6_ade-DNA_methylase"/>
</dbReference>
<accession>A0ABT9QSP6</accession>
<dbReference type="PRINTS" id="PR00507">
    <property type="entry name" value="N12N6MTFRASE"/>
</dbReference>
<dbReference type="Pfam" id="PF22654">
    <property type="entry name" value="DUF7008"/>
    <property type="match status" value="1"/>
</dbReference>
<dbReference type="EMBL" id="JAUSQU010000001">
    <property type="protein sequence ID" value="MDP9849780.1"/>
    <property type="molecule type" value="Genomic_DNA"/>
</dbReference>
<dbReference type="EC" id="2.1.1.72" evidence="1"/>
<dbReference type="NCBIfam" id="NF033451">
    <property type="entry name" value="BREX_2_MTaseX"/>
    <property type="match status" value="1"/>
</dbReference>
<evidence type="ECO:0000313" key="10">
    <source>
        <dbReference type="Proteomes" id="UP001225356"/>
    </source>
</evidence>
<evidence type="ECO:0000256" key="1">
    <source>
        <dbReference type="ARBA" id="ARBA00011900"/>
    </source>
</evidence>
<name>A0ABT9QSP6_9ACTN</name>
<keyword evidence="3" id="KW-0808">Transferase</keyword>
<comment type="catalytic activity">
    <reaction evidence="5">
        <text>a 2'-deoxyadenosine in DNA + S-adenosyl-L-methionine = an N(6)-methyl-2'-deoxyadenosine in DNA + S-adenosyl-L-homocysteine + H(+)</text>
        <dbReference type="Rhea" id="RHEA:15197"/>
        <dbReference type="Rhea" id="RHEA-COMP:12418"/>
        <dbReference type="Rhea" id="RHEA-COMP:12419"/>
        <dbReference type="ChEBI" id="CHEBI:15378"/>
        <dbReference type="ChEBI" id="CHEBI:57856"/>
        <dbReference type="ChEBI" id="CHEBI:59789"/>
        <dbReference type="ChEBI" id="CHEBI:90615"/>
        <dbReference type="ChEBI" id="CHEBI:90616"/>
        <dbReference type="EC" id="2.1.1.72"/>
    </reaction>
</comment>
<dbReference type="PROSITE" id="PS00092">
    <property type="entry name" value="N6_MTASE"/>
    <property type="match status" value="1"/>
</dbReference>
<dbReference type="Proteomes" id="UP001225356">
    <property type="component" value="Unassembled WGS sequence"/>
</dbReference>
<feature type="domain" description="DUF7008" evidence="8">
    <location>
        <begin position="824"/>
        <end position="1184"/>
    </location>
</feature>
<dbReference type="InterPro" id="IPR011639">
    <property type="entry name" value="MethylTrfase_TaqI-like_dom"/>
</dbReference>
<feature type="domain" description="Type II methyltransferase M.TaqI-like" evidence="7">
    <location>
        <begin position="277"/>
        <end position="461"/>
    </location>
</feature>
<sequence length="1192" mass="134760">MSVISAALLKDLQKQAGRVADDLREQAGRVPEIGDRLKEMHRTAGGIGRTGESWNDWLTAQCAQAASSWVIACAFIRFCEDNDLTGHRWIASRDAAGHATSGAADAEAAWIQRNPRLTAREWLRESFTWLRSTRAGHALFPDTDFVWWWDISADQAEELIAVFRRRDVDGVRLAHDDFHSADLDTRFLGDLYQDLSEHIRKRYALLQTPVFVEEFILERVLDPALNDFGLEGLKLIDPTCGSGHFLLGAFDRLLKEWVTYQPGLDERVRVQKVLDAIHGVDINPTATAITKFRLMVTALKACEVTRLDGPNVPALSLNIATGDTLLYGGGKFGGGRQMALDVLDNDPLASHLYDWEDVDRFPGILDYSRYHVVVGNPPYITVKDKALNEAYRERYKKTCSGKYALSVPFAELFFRLAIKDNERPGYVGQITANSFMKREFGKKLINDFFANMVDLTQVVDTSGAYIPGHGTPTVILIGKNRDRTLTSDVRAVLGVRGEPSQPNDPAQGLVWRSIVDNVDSPGVETGYVSVVNLPRERLAAHPWSLSGGGATELLDIIGQQKVRLGAIPADIGMTCLTLEDDVYLLPEGVVRRRKLGDLCARLVNGDEVRDFRIIDPAFTLMPQEWNGGRREISYDVKKYVWVWRTNLKNRLYFGKFPERRGLRWFDLGMFFADRHRESLSIAFAEVATHNHFSLDRGGKVFKQTAPVIKLPEKSTEDDHLRLLGILNSSTACFWLKQVCHDKGNRGEGGGITSAAWERFAQFNSTNIAKFPLPSGASLERAQRLDALAQELTSVTPQAVCAQAVPTREALVEARKRYEAIRAEMISIQEELDWEVYKLYGILDEDLSYSADDLPGLALGERAFELILGAEFLDGKTETVWFDRHSSTPIRDIPSHWPQAYQDLVRRRIEIIKNKPLMNLVETPECKRRWSVEPYEKTRAEALRTWLLDRLEDESLWIVDGAPRTLSVAQLADLVRIDADFRQVMDLYVGRPDYDLTSEIVALLKDEPVPYLAAYRYSATGLLKRQDWEEVWALQRREDAGEKVDIPVPPKYAPKDFANISYWKHRGKLDVPKERFVGYPGAQRENDATPVYGWAGWDHLQQATALANMLIERGYPTDDGRATALLAGLAELEPWLHQWHHDYEDLYAGSPADYFTAWLESQLAERGLTRETLAKWRPEAKRRGGARNTKKES</sequence>
<organism evidence="9 10">
    <name type="scientific">Streptosporangium lutulentum</name>
    <dbReference type="NCBI Taxonomy" id="1461250"/>
    <lineage>
        <taxon>Bacteria</taxon>
        <taxon>Bacillati</taxon>
        <taxon>Actinomycetota</taxon>
        <taxon>Actinomycetes</taxon>
        <taxon>Streptosporangiales</taxon>
        <taxon>Streptosporangiaceae</taxon>
        <taxon>Streptosporangium</taxon>
    </lineage>
</organism>
<evidence type="ECO:0000256" key="6">
    <source>
        <dbReference type="SAM" id="MobiDB-lite"/>
    </source>
</evidence>
<evidence type="ECO:0000256" key="2">
    <source>
        <dbReference type="ARBA" id="ARBA00022603"/>
    </source>
</evidence>
<evidence type="ECO:0000256" key="3">
    <source>
        <dbReference type="ARBA" id="ARBA00022679"/>
    </source>
</evidence>
<protein>
    <recommendedName>
        <fullName evidence="1">site-specific DNA-methyltransferase (adenine-specific)</fullName>
        <ecNumber evidence="1">2.1.1.72</ecNumber>
    </recommendedName>
</protein>
<dbReference type="SUPFAM" id="SSF53335">
    <property type="entry name" value="S-adenosyl-L-methionine-dependent methyltransferases"/>
    <property type="match status" value="1"/>
</dbReference>
<feature type="region of interest" description="Disordered" evidence="6">
    <location>
        <begin position="1173"/>
        <end position="1192"/>
    </location>
</feature>
<keyword evidence="4" id="KW-0949">S-adenosyl-L-methionine</keyword>
<dbReference type="Pfam" id="PF07669">
    <property type="entry name" value="Eco57I"/>
    <property type="match status" value="1"/>
</dbReference>
<comment type="caution">
    <text evidence="9">The sequence shown here is derived from an EMBL/GenBank/DDBJ whole genome shotgun (WGS) entry which is preliminary data.</text>
</comment>
<gene>
    <name evidence="9" type="ORF">J2853_008991</name>
</gene>
<evidence type="ECO:0000259" key="8">
    <source>
        <dbReference type="Pfam" id="PF22654"/>
    </source>
</evidence>
<dbReference type="PANTHER" id="PTHR33841:SF1">
    <property type="entry name" value="DNA METHYLTRANSFERASE A"/>
    <property type="match status" value="1"/>
</dbReference>